<sequence>MQKNVTPGRRKDWPNFKQHLVAAPANPGYPSQNWREGKLLLPSSESPLLLPVTLDAAAVQPTVLLAEAPETLSISCEVMFQHGTLRINGTISDMHNGFNGLAAALKDDPISGHIFIF</sequence>
<organism evidence="1 2">
    <name type="scientific">Klebsiella pneumoniae</name>
    <dbReference type="NCBI Taxonomy" id="573"/>
    <lineage>
        <taxon>Bacteria</taxon>
        <taxon>Pseudomonadati</taxon>
        <taxon>Pseudomonadota</taxon>
        <taxon>Gammaproteobacteria</taxon>
        <taxon>Enterobacterales</taxon>
        <taxon>Enterobacteriaceae</taxon>
        <taxon>Klebsiella/Raoultella group</taxon>
        <taxon>Klebsiella</taxon>
        <taxon>Klebsiella pneumoniae complex</taxon>
    </lineage>
</organism>
<evidence type="ECO:0000313" key="1">
    <source>
        <dbReference type="EMBL" id="STT82375.1"/>
    </source>
</evidence>
<proteinExistence type="predicted"/>
<dbReference type="Proteomes" id="UP000254340">
    <property type="component" value="Unassembled WGS sequence"/>
</dbReference>
<accession>A0A377XJH7</accession>
<dbReference type="EMBL" id="UGLH01000006">
    <property type="protein sequence ID" value="STT82375.1"/>
    <property type="molecule type" value="Genomic_DNA"/>
</dbReference>
<name>A0A377XJH7_KLEPN</name>
<evidence type="ECO:0000313" key="2">
    <source>
        <dbReference type="Proteomes" id="UP000254340"/>
    </source>
</evidence>
<protein>
    <submittedName>
        <fullName evidence="1">Transposase</fullName>
    </submittedName>
</protein>
<gene>
    <name evidence="1" type="ORF">NCTC5047_03342</name>
</gene>
<reference evidence="1 2" key="1">
    <citation type="submission" date="2018-06" db="EMBL/GenBank/DDBJ databases">
        <authorList>
            <consortium name="Pathogen Informatics"/>
            <person name="Doyle S."/>
        </authorList>
    </citation>
    <scope>NUCLEOTIDE SEQUENCE [LARGE SCALE GENOMIC DNA]</scope>
    <source>
        <strain evidence="1 2">NCTC5047</strain>
    </source>
</reference>
<dbReference type="AlphaFoldDB" id="A0A377XJH7"/>